<accession>A0A5E4MGJ3</accession>
<dbReference type="Proteomes" id="UP000325440">
    <property type="component" value="Unassembled WGS sequence"/>
</dbReference>
<dbReference type="OrthoDB" id="6624244at2759"/>
<protein>
    <submittedName>
        <fullName evidence="1">Uncharacterized protein</fullName>
    </submittedName>
</protein>
<organism evidence="1 2">
    <name type="scientific">Cinara cedri</name>
    <dbReference type="NCBI Taxonomy" id="506608"/>
    <lineage>
        <taxon>Eukaryota</taxon>
        <taxon>Metazoa</taxon>
        <taxon>Ecdysozoa</taxon>
        <taxon>Arthropoda</taxon>
        <taxon>Hexapoda</taxon>
        <taxon>Insecta</taxon>
        <taxon>Pterygota</taxon>
        <taxon>Neoptera</taxon>
        <taxon>Paraneoptera</taxon>
        <taxon>Hemiptera</taxon>
        <taxon>Sternorrhyncha</taxon>
        <taxon>Aphidomorpha</taxon>
        <taxon>Aphidoidea</taxon>
        <taxon>Aphididae</taxon>
        <taxon>Lachninae</taxon>
        <taxon>Cinara</taxon>
    </lineage>
</organism>
<sequence length="108" mass="12707">MDFEKDMALALRLHKGDFDKNSNYNKSSQKNKKTKIEKLCETRKVDRHDLLIIFKELYFYIIATIEHLEKYDTNPETSTKASLYVSAINKSDFLVSLEVAVTWFSYTK</sequence>
<dbReference type="AlphaFoldDB" id="A0A5E4MGJ3"/>
<gene>
    <name evidence="1" type="ORF">CINCED_3A017590</name>
</gene>
<dbReference type="EMBL" id="CABPRJ010000494">
    <property type="protein sequence ID" value="VVC29503.1"/>
    <property type="molecule type" value="Genomic_DNA"/>
</dbReference>
<evidence type="ECO:0000313" key="1">
    <source>
        <dbReference type="EMBL" id="VVC29503.1"/>
    </source>
</evidence>
<evidence type="ECO:0000313" key="2">
    <source>
        <dbReference type="Proteomes" id="UP000325440"/>
    </source>
</evidence>
<proteinExistence type="predicted"/>
<reference evidence="1 2" key="1">
    <citation type="submission" date="2019-08" db="EMBL/GenBank/DDBJ databases">
        <authorList>
            <person name="Alioto T."/>
            <person name="Alioto T."/>
            <person name="Gomez Garrido J."/>
        </authorList>
    </citation>
    <scope>NUCLEOTIDE SEQUENCE [LARGE SCALE GENOMIC DNA]</scope>
</reference>
<name>A0A5E4MGJ3_9HEMI</name>
<keyword evidence="2" id="KW-1185">Reference proteome</keyword>